<dbReference type="EMBL" id="JAINUG010000054">
    <property type="protein sequence ID" value="KAJ8404418.1"/>
    <property type="molecule type" value="Genomic_DNA"/>
</dbReference>
<organism evidence="1 2">
    <name type="scientific">Aldrovandia affinis</name>
    <dbReference type="NCBI Taxonomy" id="143900"/>
    <lineage>
        <taxon>Eukaryota</taxon>
        <taxon>Metazoa</taxon>
        <taxon>Chordata</taxon>
        <taxon>Craniata</taxon>
        <taxon>Vertebrata</taxon>
        <taxon>Euteleostomi</taxon>
        <taxon>Actinopterygii</taxon>
        <taxon>Neopterygii</taxon>
        <taxon>Teleostei</taxon>
        <taxon>Notacanthiformes</taxon>
        <taxon>Halosauridae</taxon>
        <taxon>Aldrovandia</taxon>
    </lineage>
</organism>
<evidence type="ECO:0000313" key="1">
    <source>
        <dbReference type="EMBL" id="KAJ8404418.1"/>
    </source>
</evidence>
<sequence>MSPIDICDRRGSGGDPLEGFENIVRVNTAVKACDNCSPVRMAVEELRAALVTKQSAGLGPGRYVLSSSRAQSLH</sequence>
<accession>A0AAD7SLF6</accession>
<dbReference type="Proteomes" id="UP001221898">
    <property type="component" value="Unassembled WGS sequence"/>
</dbReference>
<keyword evidence="2" id="KW-1185">Reference proteome</keyword>
<comment type="caution">
    <text evidence="1">The sequence shown here is derived from an EMBL/GenBank/DDBJ whole genome shotgun (WGS) entry which is preliminary data.</text>
</comment>
<evidence type="ECO:0000313" key="2">
    <source>
        <dbReference type="Proteomes" id="UP001221898"/>
    </source>
</evidence>
<gene>
    <name evidence="1" type="ORF">AAFF_G00341910</name>
</gene>
<proteinExistence type="predicted"/>
<reference evidence="1" key="1">
    <citation type="journal article" date="2023" name="Science">
        <title>Genome structures resolve the early diversification of teleost fishes.</title>
        <authorList>
            <person name="Parey E."/>
            <person name="Louis A."/>
            <person name="Montfort J."/>
            <person name="Bouchez O."/>
            <person name="Roques C."/>
            <person name="Iampietro C."/>
            <person name="Lluch J."/>
            <person name="Castinel A."/>
            <person name="Donnadieu C."/>
            <person name="Desvignes T."/>
            <person name="Floi Bucao C."/>
            <person name="Jouanno E."/>
            <person name="Wen M."/>
            <person name="Mejri S."/>
            <person name="Dirks R."/>
            <person name="Jansen H."/>
            <person name="Henkel C."/>
            <person name="Chen W.J."/>
            <person name="Zahm M."/>
            <person name="Cabau C."/>
            <person name="Klopp C."/>
            <person name="Thompson A.W."/>
            <person name="Robinson-Rechavi M."/>
            <person name="Braasch I."/>
            <person name="Lecointre G."/>
            <person name="Bobe J."/>
            <person name="Postlethwait J.H."/>
            <person name="Berthelot C."/>
            <person name="Roest Crollius H."/>
            <person name="Guiguen Y."/>
        </authorList>
    </citation>
    <scope>NUCLEOTIDE SEQUENCE</scope>
    <source>
        <strain evidence="1">NC1722</strain>
    </source>
</reference>
<protein>
    <submittedName>
        <fullName evidence="1">Uncharacterized protein</fullName>
    </submittedName>
</protein>
<dbReference type="AlphaFoldDB" id="A0AAD7SLF6"/>
<name>A0AAD7SLF6_9TELE</name>